<accession>A0ABD2MRU8</accession>
<evidence type="ECO:0000313" key="3">
    <source>
        <dbReference type="Proteomes" id="UP001516400"/>
    </source>
</evidence>
<feature type="compositionally biased region" description="Basic residues" evidence="1">
    <location>
        <begin position="292"/>
        <end position="302"/>
    </location>
</feature>
<name>A0ABD2MRU8_9CUCU</name>
<feature type="region of interest" description="Disordered" evidence="1">
    <location>
        <begin position="277"/>
        <end position="315"/>
    </location>
</feature>
<proteinExistence type="predicted"/>
<evidence type="ECO:0000256" key="1">
    <source>
        <dbReference type="SAM" id="MobiDB-lite"/>
    </source>
</evidence>
<comment type="caution">
    <text evidence="2">The sequence shown here is derived from an EMBL/GenBank/DDBJ whole genome shotgun (WGS) entry which is preliminary data.</text>
</comment>
<reference evidence="2 3" key="1">
    <citation type="journal article" date="2021" name="BMC Biol.">
        <title>Horizontally acquired antibacterial genes associated with adaptive radiation of ladybird beetles.</title>
        <authorList>
            <person name="Li H.S."/>
            <person name="Tang X.F."/>
            <person name="Huang Y.H."/>
            <person name="Xu Z.Y."/>
            <person name="Chen M.L."/>
            <person name="Du X.Y."/>
            <person name="Qiu B.Y."/>
            <person name="Chen P.T."/>
            <person name="Zhang W."/>
            <person name="Slipinski A."/>
            <person name="Escalona H.E."/>
            <person name="Waterhouse R.M."/>
            <person name="Zwick A."/>
            <person name="Pang H."/>
        </authorList>
    </citation>
    <scope>NUCLEOTIDE SEQUENCE [LARGE SCALE GENOMIC DNA]</scope>
    <source>
        <tissue evidence="2">Whole body of male adult</tissue>
    </source>
</reference>
<dbReference type="Proteomes" id="UP001516400">
    <property type="component" value="Unassembled WGS sequence"/>
</dbReference>
<evidence type="ECO:0000313" key="2">
    <source>
        <dbReference type="EMBL" id="KAL3268826.1"/>
    </source>
</evidence>
<organism evidence="2 3">
    <name type="scientific">Cryptolaemus montrouzieri</name>
    <dbReference type="NCBI Taxonomy" id="559131"/>
    <lineage>
        <taxon>Eukaryota</taxon>
        <taxon>Metazoa</taxon>
        <taxon>Ecdysozoa</taxon>
        <taxon>Arthropoda</taxon>
        <taxon>Hexapoda</taxon>
        <taxon>Insecta</taxon>
        <taxon>Pterygota</taxon>
        <taxon>Neoptera</taxon>
        <taxon>Endopterygota</taxon>
        <taxon>Coleoptera</taxon>
        <taxon>Polyphaga</taxon>
        <taxon>Cucujiformia</taxon>
        <taxon>Coccinelloidea</taxon>
        <taxon>Coccinellidae</taxon>
        <taxon>Scymninae</taxon>
        <taxon>Scymnini</taxon>
        <taxon>Cryptolaemus</taxon>
    </lineage>
</organism>
<gene>
    <name evidence="2" type="ORF">HHI36_007920</name>
</gene>
<protein>
    <submittedName>
        <fullName evidence="2">Uncharacterized protein</fullName>
    </submittedName>
</protein>
<dbReference type="AlphaFoldDB" id="A0ABD2MRU8"/>
<sequence>MGSKVTAVAVKKSKAAPLEKIMTPSGPQQIIQKTITEKRVERSKRGEIVFRNIKTIEVDPSTGDIIQVEEEVQKLNPDFPAPKGPVKEIVTIVSENDITASYETRRENRVQETIKLDPDMGMDLRQVSQLVDEEKEDVHNILQYLPPDLDNQSPEMYPLKKRLQALRLTSENISSLEKSVINPPPSADEPLAEASPELMAIVMNTAEKDAMPNAPPVQIFNSLFRAEPRDYPLLVVSSATPGPLGDVVVPITVPEVVHEDMLSQEMEEVSVIVQVGTVQPPTNGFSKSQPSRPKKRGRRKRQYTPLTEEDPPWDTDDLNVVMEALGARVNRSVHPTNVLETTQGGRLKSEIAKGIEYILDAEPLQYYSRVQLRGSQPPSWFPGYMVALTDMSNSVAIAKSPSQVLFSAWRSVQPDVFPDDSIVYN</sequence>
<dbReference type="EMBL" id="JABFTP020000021">
    <property type="protein sequence ID" value="KAL3268826.1"/>
    <property type="molecule type" value="Genomic_DNA"/>
</dbReference>
<keyword evidence="3" id="KW-1185">Reference proteome</keyword>